<dbReference type="KEGG" id="hro:HELRODRAFT_179243"/>
<protein>
    <submittedName>
        <fullName evidence="3 4">Uncharacterized protein</fullName>
    </submittedName>
</protein>
<dbReference type="GeneID" id="20207200"/>
<dbReference type="CTD" id="20207200"/>
<evidence type="ECO:0000313" key="4">
    <source>
        <dbReference type="EnsemblMetazoa" id="HelroP179243"/>
    </source>
</evidence>
<reference evidence="3 5" key="2">
    <citation type="journal article" date="2013" name="Nature">
        <title>Insights into bilaterian evolution from three spiralian genomes.</title>
        <authorList>
            <person name="Simakov O."/>
            <person name="Marletaz F."/>
            <person name="Cho S.J."/>
            <person name="Edsinger-Gonzales E."/>
            <person name="Havlak P."/>
            <person name="Hellsten U."/>
            <person name="Kuo D.H."/>
            <person name="Larsson T."/>
            <person name="Lv J."/>
            <person name="Arendt D."/>
            <person name="Savage R."/>
            <person name="Osoegawa K."/>
            <person name="de Jong P."/>
            <person name="Grimwood J."/>
            <person name="Chapman J.A."/>
            <person name="Shapiro H."/>
            <person name="Aerts A."/>
            <person name="Otillar R.P."/>
            <person name="Terry A.Y."/>
            <person name="Boore J.L."/>
            <person name="Grigoriev I.V."/>
            <person name="Lindberg D.R."/>
            <person name="Seaver E.C."/>
            <person name="Weisblat D.A."/>
            <person name="Putnam N.H."/>
            <person name="Rokhsar D.S."/>
        </authorList>
    </citation>
    <scope>NUCLEOTIDE SEQUENCE</scope>
</reference>
<dbReference type="AlphaFoldDB" id="T1FEF1"/>
<evidence type="ECO:0000313" key="5">
    <source>
        <dbReference type="Proteomes" id="UP000015101"/>
    </source>
</evidence>
<dbReference type="EnsemblMetazoa" id="HelroT179243">
    <property type="protein sequence ID" value="HelroP179243"/>
    <property type="gene ID" value="HelroG179243"/>
</dbReference>
<keyword evidence="2" id="KW-0732">Signal</keyword>
<sequence length="381" mass="44081">MFQLEIIYVFILFKYNFAVQQAVTTCPAWCHGNQCALESCWIDILDDQHPEIRNISYLMPMLHIDGCKIEEIPQNLFASVTILNTMYVVDCDDFNNKFWTDEQFIAPLSEILYGLMVDGPSVPTAGYNENILKDFTQLSNIYFGAEVTNVEFLKYLKNVKRLHFSATSSDVYEKCLAMENLHETLTTLSILLGKALTLEAEKFKKFKNLKSIQVVGSPSKIHKNIVKILDRVNITFVDDKLARDYFEELKKLNKTSTEQIISNTSKPRPKTNERERNFSESPTFLNDFPKVLNLQVNYLNESKLVVSCQVTGGSQLKVYIVFPNGTKLIFSLSYEDDLNSIVHYEEYSEYNKVRGYYTCQNTLHQQRVDFVWARETIQTNE</sequence>
<evidence type="ECO:0000256" key="1">
    <source>
        <dbReference type="SAM" id="MobiDB-lite"/>
    </source>
</evidence>
<evidence type="ECO:0000313" key="3">
    <source>
        <dbReference type="EMBL" id="ESN95474.1"/>
    </source>
</evidence>
<dbReference type="InParanoid" id="T1FEF1"/>
<feature type="signal peptide" evidence="2">
    <location>
        <begin position="1"/>
        <end position="18"/>
    </location>
</feature>
<feature type="region of interest" description="Disordered" evidence="1">
    <location>
        <begin position="257"/>
        <end position="277"/>
    </location>
</feature>
<dbReference type="HOGENOM" id="CLU_726240_0_0_1"/>
<dbReference type="EMBL" id="KB097519">
    <property type="protein sequence ID" value="ESN95474.1"/>
    <property type="molecule type" value="Genomic_DNA"/>
</dbReference>
<feature type="compositionally biased region" description="Polar residues" evidence="1">
    <location>
        <begin position="257"/>
        <end position="266"/>
    </location>
</feature>
<dbReference type="RefSeq" id="XP_009026346.1">
    <property type="nucleotide sequence ID" value="XM_009028098.1"/>
</dbReference>
<proteinExistence type="predicted"/>
<keyword evidence="5" id="KW-1185">Reference proteome</keyword>
<feature type="chain" id="PRO_5010980569" evidence="2">
    <location>
        <begin position="19"/>
        <end position="381"/>
    </location>
</feature>
<accession>T1FEF1</accession>
<name>T1FEF1_HELRO</name>
<evidence type="ECO:0000256" key="2">
    <source>
        <dbReference type="SAM" id="SignalP"/>
    </source>
</evidence>
<dbReference type="EMBL" id="AMQM01006794">
    <property type="status" value="NOT_ANNOTATED_CDS"/>
    <property type="molecule type" value="Genomic_DNA"/>
</dbReference>
<organism evidence="4 5">
    <name type="scientific">Helobdella robusta</name>
    <name type="common">Californian leech</name>
    <dbReference type="NCBI Taxonomy" id="6412"/>
    <lineage>
        <taxon>Eukaryota</taxon>
        <taxon>Metazoa</taxon>
        <taxon>Spiralia</taxon>
        <taxon>Lophotrochozoa</taxon>
        <taxon>Annelida</taxon>
        <taxon>Clitellata</taxon>
        <taxon>Hirudinea</taxon>
        <taxon>Rhynchobdellida</taxon>
        <taxon>Glossiphoniidae</taxon>
        <taxon>Helobdella</taxon>
    </lineage>
</organism>
<reference evidence="4" key="3">
    <citation type="submission" date="2015-06" db="UniProtKB">
        <authorList>
            <consortium name="EnsemblMetazoa"/>
        </authorList>
    </citation>
    <scope>IDENTIFICATION</scope>
</reference>
<dbReference type="Proteomes" id="UP000015101">
    <property type="component" value="Unassembled WGS sequence"/>
</dbReference>
<reference evidence="5" key="1">
    <citation type="submission" date="2012-12" db="EMBL/GenBank/DDBJ databases">
        <authorList>
            <person name="Hellsten U."/>
            <person name="Grimwood J."/>
            <person name="Chapman J.A."/>
            <person name="Shapiro H."/>
            <person name="Aerts A."/>
            <person name="Otillar R.P."/>
            <person name="Terry A.Y."/>
            <person name="Boore J.L."/>
            <person name="Simakov O."/>
            <person name="Marletaz F."/>
            <person name="Cho S.-J."/>
            <person name="Edsinger-Gonzales E."/>
            <person name="Havlak P."/>
            <person name="Kuo D.-H."/>
            <person name="Larsson T."/>
            <person name="Lv J."/>
            <person name="Arendt D."/>
            <person name="Savage R."/>
            <person name="Osoegawa K."/>
            <person name="de Jong P."/>
            <person name="Lindberg D.R."/>
            <person name="Seaver E.C."/>
            <person name="Weisblat D.A."/>
            <person name="Putnam N.H."/>
            <person name="Grigoriev I.V."/>
            <person name="Rokhsar D.S."/>
        </authorList>
    </citation>
    <scope>NUCLEOTIDE SEQUENCE</scope>
</reference>
<gene>
    <name evidence="4" type="primary">20207200</name>
    <name evidence="3" type="ORF">HELRODRAFT_179243</name>
</gene>